<evidence type="ECO:0000259" key="8">
    <source>
        <dbReference type="PROSITE" id="PS50157"/>
    </source>
</evidence>
<proteinExistence type="predicted"/>
<keyword evidence="7" id="KW-0472">Membrane</keyword>
<dbReference type="PANTHER" id="PTHR14003">
    <property type="entry name" value="TRANSCRIPTIONAL REPRESSOR PROTEIN YY"/>
    <property type="match status" value="1"/>
</dbReference>
<dbReference type="InterPro" id="IPR013087">
    <property type="entry name" value="Znf_C2H2_type"/>
</dbReference>
<feature type="domain" description="C2H2-type" evidence="8">
    <location>
        <begin position="106"/>
        <end position="136"/>
    </location>
</feature>
<keyword evidence="7" id="KW-0812">Transmembrane</keyword>
<evidence type="ECO:0000256" key="7">
    <source>
        <dbReference type="SAM" id="Phobius"/>
    </source>
</evidence>
<dbReference type="GO" id="GO:0000981">
    <property type="term" value="F:DNA-binding transcription factor activity, RNA polymerase II-specific"/>
    <property type="evidence" value="ECO:0007669"/>
    <property type="project" value="TreeGrafter"/>
</dbReference>
<evidence type="ECO:0000256" key="4">
    <source>
        <dbReference type="ARBA" id="ARBA00022833"/>
    </source>
</evidence>
<dbReference type="OrthoDB" id="6365676at2759"/>
<reference evidence="9" key="1">
    <citation type="journal article" date="2021" name="New Phytol.">
        <title>Evolutionary innovations through gain and loss of genes in the ectomycorrhizal Boletales.</title>
        <authorList>
            <person name="Wu G."/>
            <person name="Miyauchi S."/>
            <person name="Morin E."/>
            <person name="Kuo A."/>
            <person name="Drula E."/>
            <person name="Varga T."/>
            <person name="Kohler A."/>
            <person name="Feng B."/>
            <person name="Cao Y."/>
            <person name="Lipzen A."/>
            <person name="Daum C."/>
            <person name="Hundley H."/>
            <person name="Pangilinan J."/>
            <person name="Johnson J."/>
            <person name="Barry K."/>
            <person name="LaButti K."/>
            <person name="Ng V."/>
            <person name="Ahrendt S."/>
            <person name="Min B."/>
            <person name="Choi I.G."/>
            <person name="Park H."/>
            <person name="Plett J.M."/>
            <person name="Magnuson J."/>
            <person name="Spatafora J.W."/>
            <person name="Nagy L.G."/>
            <person name="Henrissat B."/>
            <person name="Grigoriev I.V."/>
            <person name="Yang Z.L."/>
            <person name="Xu J."/>
            <person name="Martin F.M."/>
        </authorList>
    </citation>
    <scope>NUCLEOTIDE SEQUENCE</scope>
    <source>
        <strain evidence="9">KKN 215</strain>
    </source>
</reference>
<dbReference type="PROSITE" id="PS00028">
    <property type="entry name" value="ZINC_FINGER_C2H2_1"/>
    <property type="match status" value="2"/>
</dbReference>
<sequence length="505" mass="55109">MSNQDISATVPFKSELDLARSESRSATISLQQCSDEPGPRGDDHNFVHSVLSTDIHNTRAQAPTLPALKGSATPVAVPNLTKKARGRQVPTTKETLLRPGICGRSYACKVENCHKVFTRSEHLKRHIRSIHTNERRQHPSFYIFPLIVTLISIFLFSPLTLPVSRMHFSAYQCDEPDCGKFFTRHDNLLQHRRSHRGTTASAFTEANGASQGNPCDIPGPLGRVYTTNTLARESHQRLQASMGVRHSIEEVSATASMGVLLPSPLTTAPSPSLYSSMTDRESHSASGPRSPRSPTTRPSLHIHNTTHQQVYHHHPPHLNTNLPPHVRRHSHSGSFSSFSHQLHTSVNAMTTDSVVSAPGTSPTATSASATSATSPTVSAAESRSSYPLNYDYTSSNGSGSVSPPSSELSHTVHGHPPYLTALSCYYDIDVHASFGTPRAPVTHGQTCSESSGFHEFQQQHHYAASGSAAAPRYQQQPQQHSFVHISVPVQGDMINGRGSFLQWRV</sequence>
<dbReference type="Pfam" id="PF00096">
    <property type="entry name" value="zf-C2H2"/>
    <property type="match status" value="2"/>
</dbReference>
<dbReference type="Gene3D" id="3.30.160.60">
    <property type="entry name" value="Classic Zinc Finger"/>
    <property type="match status" value="2"/>
</dbReference>
<dbReference type="GO" id="GO:0000785">
    <property type="term" value="C:chromatin"/>
    <property type="evidence" value="ECO:0007669"/>
    <property type="project" value="TreeGrafter"/>
</dbReference>
<dbReference type="Proteomes" id="UP000813824">
    <property type="component" value="Unassembled WGS sequence"/>
</dbReference>
<dbReference type="SMART" id="SM00355">
    <property type="entry name" value="ZnF_C2H2"/>
    <property type="match status" value="2"/>
</dbReference>
<evidence type="ECO:0000256" key="1">
    <source>
        <dbReference type="ARBA" id="ARBA00022723"/>
    </source>
</evidence>
<keyword evidence="4" id="KW-0862">Zinc</keyword>
<organism evidence="9 10">
    <name type="scientific">Cristinia sonorae</name>
    <dbReference type="NCBI Taxonomy" id="1940300"/>
    <lineage>
        <taxon>Eukaryota</taxon>
        <taxon>Fungi</taxon>
        <taxon>Dikarya</taxon>
        <taxon>Basidiomycota</taxon>
        <taxon>Agaricomycotina</taxon>
        <taxon>Agaricomycetes</taxon>
        <taxon>Agaricomycetidae</taxon>
        <taxon>Agaricales</taxon>
        <taxon>Pleurotineae</taxon>
        <taxon>Stephanosporaceae</taxon>
        <taxon>Cristinia</taxon>
    </lineage>
</organism>
<evidence type="ECO:0000256" key="5">
    <source>
        <dbReference type="PROSITE-ProRule" id="PRU00042"/>
    </source>
</evidence>
<dbReference type="GO" id="GO:0008270">
    <property type="term" value="F:zinc ion binding"/>
    <property type="evidence" value="ECO:0007669"/>
    <property type="project" value="UniProtKB-KW"/>
</dbReference>
<evidence type="ECO:0000313" key="10">
    <source>
        <dbReference type="Proteomes" id="UP000813824"/>
    </source>
</evidence>
<name>A0A8K0UJL7_9AGAR</name>
<evidence type="ECO:0000256" key="6">
    <source>
        <dbReference type="SAM" id="MobiDB-lite"/>
    </source>
</evidence>
<evidence type="ECO:0000256" key="2">
    <source>
        <dbReference type="ARBA" id="ARBA00022737"/>
    </source>
</evidence>
<dbReference type="GO" id="GO:0005667">
    <property type="term" value="C:transcription regulator complex"/>
    <property type="evidence" value="ECO:0007669"/>
    <property type="project" value="TreeGrafter"/>
</dbReference>
<protein>
    <recommendedName>
        <fullName evidence="8">C2H2-type domain-containing protein</fullName>
    </recommendedName>
</protein>
<dbReference type="PANTHER" id="PTHR14003:SF19">
    <property type="entry name" value="YY2 TRANSCRIPTION FACTOR"/>
    <property type="match status" value="1"/>
</dbReference>
<feature type="region of interest" description="Disordered" evidence="6">
    <location>
        <begin position="261"/>
        <end position="338"/>
    </location>
</feature>
<accession>A0A8K0UJL7</accession>
<evidence type="ECO:0000256" key="3">
    <source>
        <dbReference type="ARBA" id="ARBA00022771"/>
    </source>
</evidence>
<comment type="caution">
    <text evidence="9">The sequence shown here is derived from an EMBL/GenBank/DDBJ whole genome shotgun (WGS) entry which is preliminary data.</text>
</comment>
<feature type="domain" description="C2H2-type" evidence="8">
    <location>
        <begin position="171"/>
        <end position="200"/>
    </location>
</feature>
<dbReference type="GO" id="GO:0000978">
    <property type="term" value="F:RNA polymerase II cis-regulatory region sequence-specific DNA binding"/>
    <property type="evidence" value="ECO:0007669"/>
    <property type="project" value="TreeGrafter"/>
</dbReference>
<keyword evidence="7" id="KW-1133">Transmembrane helix</keyword>
<feature type="compositionally biased region" description="Polar residues" evidence="6">
    <location>
        <begin position="381"/>
        <end position="393"/>
    </location>
</feature>
<feature type="transmembrane region" description="Helical" evidence="7">
    <location>
        <begin position="141"/>
        <end position="161"/>
    </location>
</feature>
<dbReference type="SUPFAM" id="SSF57667">
    <property type="entry name" value="beta-beta-alpha zinc fingers"/>
    <property type="match status" value="2"/>
</dbReference>
<keyword evidence="10" id="KW-1185">Reference proteome</keyword>
<dbReference type="EMBL" id="JAEVFJ010000025">
    <property type="protein sequence ID" value="KAH8094679.1"/>
    <property type="molecule type" value="Genomic_DNA"/>
</dbReference>
<keyword evidence="1" id="KW-0479">Metal-binding</keyword>
<dbReference type="AlphaFoldDB" id="A0A8K0UJL7"/>
<gene>
    <name evidence="9" type="ORF">BXZ70DRAFT_353219</name>
</gene>
<dbReference type="GO" id="GO:0031519">
    <property type="term" value="C:PcG protein complex"/>
    <property type="evidence" value="ECO:0007669"/>
    <property type="project" value="TreeGrafter"/>
</dbReference>
<dbReference type="PROSITE" id="PS50157">
    <property type="entry name" value="ZINC_FINGER_C2H2_2"/>
    <property type="match status" value="2"/>
</dbReference>
<keyword evidence="2" id="KW-0677">Repeat</keyword>
<feature type="region of interest" description="Disordered" evidence="6">
    <location>
        <begin position="353"/>
        <end position="412"/>
    </location>
</feature>
<evidence type="ECO:0000313" key="9">
    <source>
        <dbReference type="EMBL" id="KAH8094679.1"/>
    </source>
</evidence>
<feature type="compositionally biased region" description="Low complexity" evidence="6">
    <location>
        <begin position="288"/>
        <end position="299"/>
    </location>
</feature>
<feature type="compositionally biased region" description="Low complexity" evidence="6">
    <location>
        <begin position="261"/>
        <end position="276"/>
    </location>
</feature>
<dbReference type="InterPro" id="IPR036236">
    <property type="entry name" value="Znf_C2H2_sf"/>
</dbReference>
<feature type="compositionally biased region" description="Low complexity" evidence="6">
    <location>
        <begin position="394"/>
        <end position="409"/>
    </location>
</feature>
<feature type="compositionally biased region" description="Low complexity" evidence="6">
    <location>
        <begin position="356"/>
        <end position="380"/>
    </location>
</feature>
<keyword evidence="3 5" id="KW-0863">Zinc-finger</keyword>